<evidence type="ECO:0000313" key="1">
    <source>
        <dbReference type="EMBL" id="KAF9944313.1"/>
    </source>
</evidence>
<dbReference type="Proteomes" id="UP000749646">
    <property type="component" value="Unassembled WGS sequence"/>
</dbReference>
<dbReference type="EMBL" id="JAAAHW010008440">
    <property type="protein sequence ID" value="KAF9944313.1"/>
    <property type="molecule type" value="Genomic_DNA"/>
</dbReference>
<accession>A0A9P6IQC2</accession>
<reference evidence="1" key="1">
    <citation type="journal article" date="2020" name="Fungal Divers.">
        <title>Resolving the Mortierellaceae phylogeny through synthesis of multi-gene phylogenetics and phylogenomics.</title>
        <authorList>
            <person name="Vandepol N."/>
            <person name="Liber J."/>
            <person name="Desiro A."/>
            <person name="Na H."/>
            <person name="Kennedy M."/>
            <person name="Barry K."/>
            <person name="Grigoriev I.V."/>
            <person name="Miller A.N."/>
            <person name="O'Donnell K."/>
            <person name="Stajich J.E."/>
            <person name="Bonito G."/>
        </authorList>
    </citation>
    <scope>NUCLEOTIDE SEQUENCE</scope>
    <source>
        <strain evidence="1">MES-2147</strain>
    </source>
</reference>
<proteinExistence type="predicted"/>
<feature type="non-terminal residue" evidence="1">
    <location>
        <position position="1"/>
    </location>
</feature>
<sequence>MAVGSTAALHLSSKVIYEILSGSAPGNFGVKYGLRRSRAAAGYAHLQGRPRRLLESAYEKRISRYKQGASGSSYTWATERKFWQDEQGVTCEQVEQAVDATRNFVKNKAQLIKAVKKSGLCDARALHRHQQELTGLRQDVNYWNALERVWKRHIDEHDDKATPPVVVKVDWHSHQVEEELGRIDIQK</sequence>
<dbReference type="AlphaFoldDB" id="A0A9P6IQC2"/>
<name>A0A9P6IQC2_9FUNG</name>
<gene>
    <name evidence="1" type="ORF">BGZ65_012250</name>
</gene>
<organism evidence="1 2">
    <name type="scientific">Modicella reniformis</name>
    <dbReference type="NCBI Taxonomy" id="1440133"/>
    <lineage>
        <taxon>Eukaryota</taxon>
        <taxon>Fungi</taxon>
        <taxon>Fungi incertae sedis</taxon>
        <taxon>Mucoromycota</taxon>
        <taxon>Mortierellomycotina</taxon>
        <taxon>Mortierellomycetes</taxon>
        <taxon>Mortierellales</taxon>
        <taxon>Mortierellaceae</taxon>
        <taxon>Modicella</taxon>
    </lineage>
</organism>
<protein>
    <submittedName>
        <fullName evidence="1">Uncharacterized protein</fullName>
    </submittedName>
</protein>
<keyword evidence="2" id="KW-1185">Reference proteome</keyword>
<evidence type="ECO:0000313" key="2">
    <source>
        <dbReference type="Proteomes" id="UP000749646"/>
    </source>
</evidence>
<comment type="caution">
    <text evidence="1">The sequence shown here is derived from an EMBL/GenBank/DDBJ whole genome shotgun (WGS) entry which is preliminary data.</text>
</comment>